<sequence length="40" mass="4762">MRMLLLGHFFPSPKIQRHYESYSFIRWGKQPPGTCSLLHT</sequence>
<gene>
    <name evidence="1" type="primary">MMD2</name>
</gene>
<organism evidence="1">
    <name type="scientific">Homo sapiens</name>
    <name type="common">Human</name>
    <dbReference type="NCBI Taxonomy" id="9606"/>
    <lineage>
        <taxon>Eukaryota</taxon>
        <taxon>Metazoa</taxon>
        <taxon>Chordata</taxon>
        <taxon>Craniata</taxon>
        <taxon>Vertebrata</taxon>
        <taxon>Euteleostomi</taxon>
        <taxon>Mammalia</taxon>
        <taxon>Eutheria</taxon>
        <taxon>Euarchontoglires</taxon>
        <taxon>Primates</taxon>
        <taxon>Haplorrhini</taxon>
        <taxon>Catarrhini</taxon>
        <taxon>Hominidae</taxon>
        <taxon>Homo</taxon>
    </lineage>
</organism>
<proteinExistence type="predicted"/>
<dbReference type="OrthoDB" id="186812at2759"/>
<protein>
    <submittedName>
        <fullName evidence="1">Alternative protein MMD2</fullName>
    </submittedName>
</protein>
<dbReference type="ChiTaRS" id="MMD2">
    <property type="organism name" value="human"/>
</dbReference>
<dbReference type="EMBL" id="HF548061">
    <property type="protein sequence ID" value="CCO13772.1"/>
    <property type="molecule type" value="Genomic_DNA"/>
</dbReference>
<accession>L0R6K8</accession>
<dbReference type="AlphaFoldDB" id="L0R6K8"/>
<reference evidence="1" key="1">
    <citation type="submission" date="2012-10" db="EMBL/GenBank/DDBJ databases">
        <title>Direct identification of alternative open reading frame translation products in human.</title>
        <authorList>
            <person name="Vanderperre B."/>
            <person name="Lucier J.-F."/>
            <person name="Motard J."/>
            <person name="Tremblay G."/>
            <person name="Vanderperre S."/>
            <person name="Wisztorski M."/>
            <person name="Salzet M."/>
            <person name="Boisvert F.-M."/>
            <person name="Roucou X."/>
        </authorList>
    </citation>
    <scope>NUCLEOTIDE SEQUENCE</scope>
</reference>
<name>L0R6K8_HUMAN</name>
<evidence type="ECO:0000313" key="1">
    <source>
        <dbReference type="EMBL" id="CCO13772.1"/>
    </source>
</evidence>